<evidence type="ECO:0000256" key="1">
    <source>
        <dbReference type="SAM" id="MobiDB-lite"/>
    </source>
</evidence>
<dbReference type="InParanoid" id="G4N8F2"/>
<evidence type="ECO:0000313" key="2">
    <source>
        <dbReference type="EMBL" id="EHA51000.1"/>
    </source>
</evidence>
<dbReference type="VEuPathDB" id="FungiDB:MGG_14844"/>
<dbReference type="AlphaFoldDB" id="G4N8F2"/>
<proteinExistence type="predicted"/>
<dbReference type="Proteomes" id="UP000009058">
    <property type="component" value="Chromosome 4"/>
</dbReference>
<reference key="2">
    <citation type="submission" date="2011-05" db="EMBL/GenBank/DDBJ databases">
        <title>The Genome Sequence of Magnaporthe oryzae 70-15.</title>
        <authorList>
            <consortium name="The Broad Institute Genome Sequencing Platform"/>
            <person name="Ma L.-J."/>
            <person name="Dead R."/>
            <person name="Young S.K."/>
            <person name="Zeng Q."/>
            <person name="Gargeya S."/>
            <person name="Fitzgerald M."/>
            <person name="Haas B."/>
            <person name="Abouelleil A."/>
            <person name="Alvarado L."/>
            <person name="Arachchi H.M."/>
            <person name="Berlin A."/>
            <person name="Brown A."/>
            <person name="Chapman S.B."/>
            <person name="Chen Z."/>
            <person name="Dunbar C."/>
            <person name="Freedman E."/>
            <person name="Gearin G."/>
            <person name="Gellesch M."/>
            <person name="Goldberg J."/>
            <person name="Griggs A."/>
            <person name="Gujja S."/>
            <person name="Heiman D."/>
            <person name="Howarth C."/>
            <person name="Larson L."/>
            <person name="Lui A."/>
            <person name="MacDonald P.J.P."/>
            <person name="Mehta T."/>
            <person name="Montmayeur A."/>
            <person name="Murphy C."/>
            <person name="Neiman D."/>
            <person name="Pearson M."/>
            <person name="Priest M."/>
            <person name="Roberts A."/>
            <person name="Saif S."/>
            <person name="Shea T."/>
            <person name="Shenoy N."/>
            <person name="Sisk P."/>
            <person name="Stolte C."/>
            <person name="Sykes S."/>
            <person name="Yandava C."/>
            <person name="Wortman J."/>
            <person name="Nusbaum C."/>
            <person name="Birren B."/>
        </authorList>
    </citation>
    <scope>NUCLEOTIDE SEQUENCE</scope>
    <source>
        <strain>70-15</strain>
    </source>
</reference>
<dbReference type="EMBL" id="CM001234">
    <property type="protein sequence ID" value="EHA51000.1"/>
    <property type="molecule type" value="Genomic_DNA"/>
</dbReference>
<dbReference type="HOGENOM" id="CLU_2942230_0_0_1"/>
<dbReference type="KEGG" id="mgr:MGG_14844"/>
<reference evidence="2 3" key="1">
    <citation type="journal article" date="2005" name="Nature">
        <title>The genome sequence of the rice blast fungus Magnaporthe grisea.</title>
        <authorList>
            <person name="Dean R.A."/>
            <person name="Talbot N.J."/>
            <person name="Ebbole D.J."/>
            <person name="Farman M.L."/>
            <person name="Mitchell T.K."/>
            <person name="Orbach M.J."/>
            <person name="Thon M."/>
            <person name="Kulkarni R."/>
            <person name="Xu J.R."/>
            <person name="Pan H."/>
            <person name="Read N.D."/>
            <person name="Lee Y.H."/>
            <person name="Carbone I."/>
            <person name="Brown D."/>
            <person name="Oh Y.Y."/>
            <person name="Donofrio N."/>
            <person name="Jeong J.S."/>
            <person name="Soanes D.M."/>
            <person name="Djonovic S."/>
            <person name="Kolomiets E."/>
            <person name="Rehmeyer C."/>
            <person name="Li W."/>
            <person name="Harding M."/>
            <person name="Kim S."/>
            <person name="Lebrun M.H."/>
            <person name="Bohnert H."/>
            <person name="Coughlan S."/>
            <person name="Butler J."/>
            <person name="Calvo S."/>
            <person name="Ma L.J."/>
            <person name="Nicol R."/>
            <person name="Purcell S."/>
            <person name="Nusbaum C."/>
            <person name="Galagan J.E."/>
            <person name="Birren B.W."/>
        </authorList>
    </citation>
    <scope>NUCLEOTIDE SEQUENCE [LARGE SCALE GENOMIC DNA]</scope>
    <source>
        <strain evidence="3">70-15 / ATCC MYA-4617 / FGSC 8958</strain>
    </source>
</reference>
<protein>
    <submittedName>
        <fullName evidence="2">Uncharacterized protein</fullName>
    </submittedName>
</protein>
<organism evidence="2 3">
    <name type="scientific">Pyricularia oryzae (strain 70-15 / ATCC MYA-4617 / FGSC 8958)</name>
    <name type="common">Rice blast fungus</name>
    <name type="synonym">Magnaporthe oryzae</name>
    <dbReference type="NCBI Taxonomy" id="242507"/>
    <lineage>
        <taxon>Eukaryota</taxon>
        <taxon>Fungi</taxon>
        <taxon>Dikarya</taxon>
        <taxon>Ascomycota</taxon>
        <taxon>Pezizomycotina</taxon>
        <taxon>Sordariomycetes</taxon>
        <taxon>Sordariomycetidae</taxon>
        <taxon>Magnaporthales</taxon>
        <taxon>Pyriculariaceae</taxon>
        <taxon>Pyricularia</taxon>
    </lineage>
</organism>
<keyword evidence="3" id="KW-1185">Reference proteome</keyword>
<dbReference type="RefSeq" id="XP_003717319.1">
    <property type="nucleotide sequence ID" value="XM_003717271.1"/>
</dbReference>
<gene>
    <name evidence="2" type="ORF">MGG_14844</name>
</gene>
<evidence type="ECO:0000313" key="3">
    <source>
        <dbReference type="Proteomes" id="UP000009058"/>
    </source>
</evidence>
<sequence>MSEVEHEDVAAHNAGDGGGNSSWGGSALAVDWATRFPGQLPHYLLMIGSGIHMSTMKNSV</sequence>
<name>G4N8F2_PYRO7</name>
<accession>G4N8F2</accession>
<feature type="region of interest" description="Disordered" evidence="1">
    <location>
        <begin position="1"/>
        <end position="22"/>
    </location>
</feature>
<dbReference type="GeneID" id="5051590"/>